<protein>
    <submittedName>
        <fullName evidence="1">DUF2809 domain-containing protein</fullName>
    </submittedName>
</protein>
<name>A0ABT9EII3_9SPHN</name>
<comment type="caution">
    <text evidence="1">The sequence shown here is derived from an EMBL/GenBank/DDBJ whole genome shotgun (WGS) entry which is preliminary data.</text>
</comment>
<dbReference type="Pfam" id="PF10990">
    <property type="entry name" value="DUF2809"/>
    <property type="match status" value="1"/>
</dbReference>
<dbReference type="Proteomes" id="UP001230685">
    <property type="component" value="Unassembled WGS sequence"/>
</dbReference>
<accession>A0ABT9EII3</accession>
<evidence type="ECO:0000313" key="2">
    <source>
        <dbReference type="Proteomes" id="UP001230685"/>
    </source>
</evidence>
<dbReference type="InterPro" id="IPR021257">
    <property type="entry name" value="DUF2809"/>
</dbReference>
<organism evidence="1 2">
    <name type="scientific">Sphingomonas aurea</name>
    <dbReference type="NCBI Taxonomy" id="3063994"/>
    <lineage>
        <taxon>Bacteria</taxon>
        <taxon>Pseudomonadati</taxon>
        <taxon>Pseudomonadota</taxon>
        <taxon>Alphaproteobacteria</taxon>
        <taxon>Sphingomonadales</taxon>
        <taxon>Sphingomonadaceae</taxon>
        <taxon>Sphingomonas</taxon>
    </lineage>
</organism>
<gene>
    <name evidence="1" type="ORF">Q5H91_06150</name>
</gene>
<evidence type="ECO:0000313" key="1">
    <source>
        <dbReference type="EMBL" id="MDP1026785.1"/>
    </source>
</evidence>
<proteinExistence type="predicted"/>
<reference evidence="1 2" key="1">
    <citation type="submission" date="2023-07" db="EMBL/GenBank/DDBJ databases">
        <authorList>
            <person name="Kim M.K."/>
        </authorList>
    </citation>
    <scope>NUCLEOTIDE SEQUENCE [LARGE SCALE GENOMIC DNA]</scope>
    <source>
        <strain evidence="1 2">KR1UV-12</strain>
    </source>
</reference>
<dbReference type="RefSeq" id="WP_305172417.1">
    <property type="nucleotide sequence ID" value="NZ_JAUUDS010000002.1"/>
</dbReference>
<dbReference type="EMBL" id="JAUUDS010000002">
    <property type="protein sequence ID" value="MDP1026785.1"/>
    <property type="molecule type" value="Genomic_DNA"/>
</dbReference>
<sequence>MRWRFGYAATALLLLAIEAAIALWLDDALIRPHVGDALAVMLVYCGLRIGSPAGWRTDLALALATAFAIEFGQYAGLLHRLGWEGQPAARLLLGTSYDPRDLLSYVAGAAVIWCVEQRR</sequence>
<keyword evidence="2" id="KW-1185">Reference proteome</keyword>